<dbReference type="PRINTS" id="PR01270">
    <property type="entry name" value="HDASUPER"/>
</dbReference>
<keyword evidence="3" id="KW-0378">Hydrolase</keyword>
<dbReference type="GO" id="GO:0000118">
    <property type="term" value="C:histone deacetylase complex"/>
    <property type="evidence" value="ECO:0007669"/>
    <property type="project" value="UniProtKB-ARBA"/>
</dbReference>
<evidence type="ECO:0000256" key="3">
    <source>
        <dbReference type="ARBA" id="ARBA00022801"/>
    </source>
</evidence>
<keyword evidence="10" id="KW-1185">Reference proteome</keyword>
<proteinExistence type="inferred from homology"/>
<evidence type="ECO:0000313" key="8">
    <source>
        <dbReference type="EMBL" id="KAE9323295.1"/>
    </source>
</evidence>
<dbReference type="InterPro" id="IPR000286">
    <property type="entry name" value="HDACs"/>
</dbReference>
<dbReference type="Proteomes" id="UP000429607">
    <property type="component" value="Unassembled WGS sequence"/>
</dbReference>
<reference evidence="9 11" key="1">
    <citation type="submission" date="2018-09" db="EMBL/GenBank/DDBJ databases">
        <title>Genomic investigation of the strawberry pathogen Phytophthora fragariae indicates pathogenicity is determined by transcriptional variation in three key races.</title>
        <authorList>
            <person name="Adams T.M."/>
            <person name="Armitage A.D."/>
            <person name="Sobczyk M.K."/>
            <person name="Bates H.J."/>
            <person name="Dunwell J.M."/>
            <person name="Nellist C.F."/>
            <person name="Harrison R.J."/>
        </authorList>
    </citation>
    <scope>NUCLEOTIDE SEQUENCE [LARGE SCALE GENOMIC DNA]</scope>
    <source>
        <strain evidence="7 9">SCRP249</strain>
        <strain evidence="6 11">SCRP324</strain>
        <strain evidence="8 10">SCRP333</strain>
    </source>
</reference>
<keyword evidence="4" id="KW-0156">Chromatin regulator</keyword>
<dbReference type="GO" id="GO:0141221">
    <property type="term" value="F:histone deacetylase activity, hydrolytic mechanism"/>
    <property type="evidence" value="ECO:0007669"/>
    <property type="project" value="UniProtKB-EC"/>
</dbReference>
<evidence type="ECO:0000313" key="10">
    <source>
        <dbReference type="Proteomes" id="UP000434957"/>
    </source>
</evidence>
<dbReference type="SUPFAM" id="SSF52768">
    <property type="entry name" value="Arginase/deacetylase"/>
    <property type="match status" value="1"/>
</dbReference>
<dbReference type="Pfam" id="PF00850">
    <property type="entry name" value="Hist_deacetyl"/>
    <property type="match status" value="1"/>
</dbReference>
<dbReference type="GO" id="GO:0040029">
    <property type="term" value="P:epigenetic regulation of gene expression"/>
    <property type="evidence" value="ECO:0007669"/>
    <property type="project" value="TreeGrafter"/>
</dbReference>
<dbReference type="EMBL" id="QXFT01001278">
    <property type="protein sequence ID" value="KAE9323295.1"/>
    <property type="molecule type" value="Genomic_DNA"/>
</dbReference>
<dbReference type="Proteomes" id="UP000434957">
    <property type="component" value="Unassembled WGS sequence"/>
</dbReference>
<dbReference type="InterPro" id="IPR003084">
    <property type="entry name" value="HDAC_I/II"/>
</dbReference>
<dbReference type="Proteomes" id="UP000435112">
    <property type="component" value="Unassembled WGS sequence"/>
</dbReference>
<evidence type="ECO:0000313" key="7">
    <source>
        <dbReference type="EMBL" id="KAE9009971.1"/>
    </source>
</evidence>
<organism evidence="6 11">
    <name type="scientific">Phytophthora rubi</name>
    <dbReference type="NCBI Taxonomy" id="129364"/>
    <lineage>
        <taxon>Eukaryota</taxon>
        <taxon>Sar</taxon>
        <taxon>Stramenopiles</taxon>
        <taxon>Oomycota</taxon>
        <taxon>Peronosporomycetes</taxon>
        <taxon>Peronosporales</taxon>
        <taxon>Peronosporaceae</taxon>
        <taxon>Phytophthora</taxon>
    </lineage>
</organism>
<dbReference type="PRINTS" id="PR01271">
    <property type="entry name" value="HISDACETLASE"/>
</dbReference>
<sequence length="186" mass="20907">MVKSAQSAALRRQDVVYMHSPAYFNLMKVQLVDEEVLAPVAVNLGGGRHHAMRSKAEGFCYVNDVVLGVQRLLSKGRMKQVLVVDIDVHHGDGTQEAFYYSEKVTTISFHLHERGFYPGTRAHSELGAGRGKFNNVNVPLLRGIPDDQFLEIFQRVVGKAVEAVQPETLLWGRHPGTRSTWWIESH</sequence>
<evidence type="ECO:0000256" key="2">
    <source>
        <dbReference type="ARBA" id="ARBA00012111"/>
    </source>
</evidence>
<accession>A0A6A3KFU9</accession>
<dbReference type="OrthoDB" id="73273at2759"/>
<dbReference type="InterPro" id="IPR023696">
    <property type="entry name" value="Ureohydrolase_dom_sf"/>
</dbReference>
<dbReference type="AlphaFoldDB" id="A0A6A3KFU9"/>
<name>A0A6A3KFU9_9STRA</name>
<evidence type="ECO:0000256" key="1">
    <source>
        <dbReference type="ARBA" id="ARBA00006457"/>
    </source>
</evidence>
<dbReference type="EMBL" id="QXFV01001278">
    <property type="protein sequence ID" value="KAE9009971.1"/>
    <property type="molecule type" value="Genomic_DNA"/>
</dbReference>
<comment type="caution">
    <text evidence="6">The sequence shown here is derived from an EMBL/GenBank/DDBJ whole genome shotgun (WGS) entry which is preliminary data.</text>
</comment>
<dbReference type="InterPro" id="IPR037138">
    <property type="entry name" value="His_deacetylse_dom_sf"/>
</dbReference>
<evidence type="ECO:0000259" key="5">
    <source>
        <dbReference type="Pfam" id="PF00850"/>
    </source>
</evidence>
<dbReference type="Gene3D" id="3.40.800.20">
    <property type="entry name" value="Histone deacetylase domain"/>
    <property type="match status" value="1"/>
</dbReference>
<evidence type="ECO:0000313" key="6">
    <source>
        <dbReference type="EMBL" id="KAE9006251.1"/>
    </source>
</evidence>
<comment type="similarity">
    <text evidence="1">Belongs to the histone deacetylase family. HD type 1 subfamily.</text>
</comment>
<feature type="domain" description="Histone deacetylase" evidence="5">
    <location>
        <begin position="31"/>
        <end position="170"/>
    </location>
</feature>
<evidence type="ECO:0000256" key="4">
    <source>
        <dbReference type="ARBA" id="ARBA00022853"/>
    </source>
</evidence>
<dbReference type="EC" id="3.5.1.98" evidence="2"/>
<dbReference type="PANTHER" id="PTHR10625">
    <property type="entry name" value="HISTONE DEACETYLASE HDAC1-RELATED"/>
    <property type="match status" value="1"/>
</dbReference>
<evidence type="ECO:0000313" key="9">
    <source>
        <dbReference type="Proteomes" id="UP000429607"/>
    </source>
</evidence>
<gene>
    <name evidence="7" type="ORF">PR001_g16304</name>
    <name evidence="6" type="ORF">PR002_g16536</name>
    <name evidence="8" type="ORF">PR003_g17005</name>
</gene>
<dbReference type="PANTHER" id="PTHR10625:SF10">
    <property type="entry name" value="HISTONE DEACETYLASE HDAC1"/>
    <property type="match status" value="1"/>
</dbReference>
<protein>
    <recommendedName>
        <fullName evidence="2">histone deacetylase</fullName>
        <ecNumber evidence="2">3.5.1.98</ecNumber>
    </recommendedName>
</protein>
<dbReference type="EMBL" id="QXFU01001270">
    <property type="protein sequence ID" value="KAE9006251.1"/>
    <property type="molecule type" value="Genomic_DNA"/>
</dbReference>
<dbReference type="InterPro" id="IPR023801">
    <property type="entry name" value="His_deacetylse_dom"/>
</dbReference>
<evidence type="ECO:0000313" key="11">
    <source>
        <dbReference type="Proteomes" id="UP000435112"/>
    </source>
</evidence>